<evidence type="ECO:0000313" key="13">
    <source>
        <dbReference type="Proteomes" id="UP000000560"/>
    </source>
</evidence>
<accession>Q5B3P2</accession>
<organism evidence="12 13">
    <name type="scientific">Emericella nidulans (strain FGSC A4 / ATCC 38163 / CBS 112.46 / NRRL 194 / M139)</name>
    <name type="common">Aspergillus nidulans</name>
    <dbReference type="NCBI Taxonomy" id="227321"/>
    <lineage>
        <taxon>Eukaryota</taxon>
        <taxon>Fungi</taxon>
        <taxon>Dikarya</taxon>
        <taxon>Ascomycota</taxon>
        <taxon>Pezizomycotina</taxon>
        <taxon>Eurotiomycetes</taxon>
        <taxon>Eurotiomycetidae</taxon>
        <taxon>Eurotiales</taxon>
        <taxon>Aspergillaceae</taxon>
        <taxon>Aspergillus</taxon>
        <taxon>Aspergillus subgen. Nidulantes</taxon>
    </lineage>
</organism>
<evidence type="ECO:0000256" key="8">
    <source>
        <dbReference type="ARBA" id="ARBA00022490"/>
    </source>
</evidence>
<proteinExistence type="inferred from homology"/>
<accession>C8VA84</accession>
<reference evidence="13" key="1">
    <citation type="journal article" date="2005" name="Nature">
        <title>Sequencing of Aspergillus nidulans and comparative analysis with A. fumigatus and A. oryzae.</title>
        <authorList>
            <person name="Galagan J.E."/>
            <person name="Calvo S.E."/>
            <person name="Cuomo C."/>
            <person name="Ma L.J."/>
            <person name="Wortman J.R."/>
            <person name="Batzoglou S."/>
            <person name="Lee S.I."/>
            <person name="Basturkmen M."/>
            <person name="Spevak C.C."/>
            <person name="Clutterbuck J."/>
            <person name="Kapitonov V."/>
            <person name="Jurka J."/>
            <person name="Scazzocchio C."/>
            <person name="Farman M."/>
            <person name="Butler J."/>
            <person name="Purcell S."/>
            <person name="Harris S."/>
            <person name="Braus G.H."/>
            <person name="Draht O."/>
            <person name="Busch S."/>
            <person name="D'Enfert C."/>
            <person name="Bouchier C."/>
            <person name="Goldman G.H."/>
            <person name="Bell-Pedersen D."/>
            <person name="Griffiths-Jones S."/>
            <person name="Doonan J.H."/>
            <person name="Yu J."/>
            <person name="Vienken K."/>
            <person name="Pain A."/>
            <person name="Freitag M."/>
            <person name="Selker E.U."/>
            <person name="Archer D.B."/>
            <person name="Penalva M.A."/>
            <person name="Oakley B.R."/>
            <person name="Momany M."/>
            <person name="Tanaka T."/>
            <person name="Kumagai T."/>
            <person name="Asai K."/>
            <person name="Machida M."/>
            <person name="Nierman W.C."/>
            <person name="Denning D.W."/>
            <person name="Caddick M."/>
            <person name="Hynes M."/>
            <person name="Paoletti M."/>
            <person name="Fischer R."/>
            <person name="Miller B."/>
            <person name="Dyer P."/>
            <person name="Sachs M.S."/>
            <person name="Osmani S.A."/>
            <person name="Birren B.W."/>
        </authorList>
    </citation>
    <scope>NUCLEOTIDE SEQUENCE [LARGE SCALE GENOMIC DNA]</scope>
    <source>
        <strain evidence="13">FGSC A4 / ATCC 38163 / CBS 112.46 / NRRL 194 / M139</strain>
    </source>
</reference>
<dbReference type="Pfam" id="PF09811">
    <property type="entry name" value="Yae1_N"/>
    <property type="match status" value="1"/>
</dbReference>
<comment type="subunit">
    <text evidence="5">May form a complex with LTO1.</text>
</comment>
<evidence type="ECO:0000256" key="4">
    <source>
        <dbReference type="ARBA" id="ARBA00007096"/>
    </source>
</evidence>
<dbReference type="OMA" id="AHVQEGF"/>
<dbReference type="AlphaFoldDB" id="Q5B3P2"/>
<dbReference type="GO" id="GO:0005634">
    <property type="term" value="C:nucleus"/>
    <property type="evidence" value="ECO:0007669"/>
    <property type="project" value="UniProtKB-SubCell"/>
</dbReference>
<evidence type="ECO:0000313" key="12">
    <source>
        <dbReference type="EMBL" id="CBF76662.1"/>
    </source>
</evidence>
<evidence type="ECO:0000256" key="6">
    <source>
        <dbReference type="ARBA" id="ARBA00017286"/>
    </source>
</evidence>
<dbReference type="eggNOG" id="KOG4774">
    <property type="taxonomic scope" value="Eukaryota"/>
</dbReference>
<evidence type="ECO:0000256" key="7">
    <source>
        <dbReference type="ARBA" id="ARBA00018400"/>
    </source>
</evidence>
<dbReference type="OrthoDB" id="20086at2759"/>
<feature type="domain" description="Essential protein Yae1 N-terminal" evidence="11">
    <location>
        <begin position="46"/>
        <end position="84"/>
    </location>
</feature>
<evidence type="ECO:0000256" key="3">
    <source>
        <dbReference type="ARBA" id="ARBA00004496"/>
    </source>
</evidence>
<dbReference type="GO" id="GO:0005737">
    <property type="term" value="C:cytoplasm"/>
    <property type="evidence" value="ECO:0007669"/>
    <property type="project" value="UniProtKB-SubCell"/>
</dbReference>
<dbReference type="HOGENOM" id="CLU_936985_0_0_1"/>
<evidence type="ECO:0000256" key="2">
    <source>
        <dbReference type="ARBA" id="ARBA00004123"/>
    </source>
</evidence>
<feature type="region of interest" description="Disordered" evidence="10">
    <location>
        <begin position="1"/>
        <end position="38"/>
    </location>
</feature>
<evidence type="ECO:0000256" key="5">
    <source>
        <dbReference type="ARBA" id="ARBA00011427"/>
    </source>
</evidence>
<comment type="subcellular location">
    <subcellularLocation>
        <location evidence="3">Cytoplasm</location>
    </subcellularLocation>
    <subcellularLocation>
        <location evidence="2">Nucleus</location>
    </subcellularLocation>
</comment>
<reference evidence="13" key="2">
    <citation type="journal article" date="2009" name="Fungal Genet. Biol.">
        <title>The 2008 update of the Aspergillus nidulans genome annotation: a community effort.</title>
        <authorList>
            <person name="Wortman J.R."/>
            <person name="Gilsenan J.M."/>
            <person name="Joardar V."/>
            <person name="Deegan J."/>
            <person name="Clutterbuck J."/>
            <person name="Andersen M.R."/>
            <person name="Archer D."/>
            <person name="Bencina M."/>
            <person name="Braus G."/>
            <person name="Coutinho P."/>
            <person name="von Dohren H."/>
            <person name="Doonan J."/>
            <person name="Driessen A.J."/>
            <person name="Durek P."/>
            <person name="Espeso E."/>
            <person name="Fekete E."/>
            <person name="Flipphi M."/>
            <person name="Estrada C.G."/>
            <person name="Geysens S."/>
            <person name="Goldman G."/>
            <person name="de Groot P.W."/>
            <person name="Hansen K."/>
            <person name="Harris S.D."/>
            <person name="Heinekamp T."/>
            <person name="Helmstaedt K."/>
            <person name="Henrissat B."/>
            <person name="Hofmann G."/>
            <person name="Homan T."/>
            <person name="Horio T."/>
            <person name="Horiuchi H."/>
            <person name="James S."/>
            <person name="Jones M."/>
            <person name="Karaffa L."/>
            <person name="Karanyi Z."/>
            <person name="Kato M."/>
            <person name="Keller N."/>
            <person name="Kelly D.E."/>
            <person name="Kiel J.A."/>
            <person name="Kim J.M."/>
            <person name="van der Klei I.J."/>
            <person name="Klis F.M."/>
            <person name="Kovalchuk A."/>
            <person name="Krasevec N."/>
            <person name="Kubicek C.P."/>
            <person name="Liu B."/>
            <person name="Maccabe A."/>
            <person name="Meyer V."/>
            <person name="Mirabito P."/>
            <person name="Miskei M."/>
            <person name="Mos M."/>
            <person name="Mullins J."/>
            <person name="Nelson D.R."/>
            <person name="Nielsen J."/>
            <person name="Oakley B.R."/>
            <person name="Osmani S.A."/>
            <person name="Pakula T."/>
            <person name="Paszewski A."/>
            <person name="Paulsen I."/>
            <person name="Pilsyk S."/>
            <person name="Pocsi I."/>
            <person name="Punt P.J."/>
            <person name="Ram A.F."/>
            <person name="Ren Q."/>
            <person name="Robellet X."/>
            <person name="Robson G."/>
            <person name="Seiboth B."/>
            <person name="van Solingen P."/>
            <person name="Specht T."/>
            <person name="Sun J."/>
            <person name="Taheri-Talesh N."/>
            <person name="Takeshita N."/>
            <person name="Ussery D."/>
            <person name="vanKuyk P.A."/>
            <person name="Visser H."/>
            <person name="van de Vondervoort P.J."/>
            <person name="de Vries R.P."/>
            <person name="Walton J."/>
            <person name="Xiang X."/>
            <person name="Xiong Y."/>
            <person name="Zeng A.P."/>
            <person name="Brandt B.W."/>
            <person name="Cornell M.J."/>
            <person name="van den Hondel C.A."/>
            <person name="Visser J."/>
            <person name="Oliver S.G."/>
            <person name="Turner G."/>
        </authorList>
    </citation>
    <scope>GENOME REANNOTATION</scope>
    <source>
        <strain evidence="13">FGSC A4 / ATCC 38163 / CBS 112.46 / NRRL 194 / M139</strain>
    </source>
</reference>
<keyword evidence="9" id="KW-0539">Nucleus</keyword>
<sequence length="297" mass="31629">MASDSLDDIFGSSPPRAEQPLPQAHKNATVEPSELPSLRRQHVTAGYRDGISASKAEHVQNGFDAGFPVGAQLGMRAGTILGILEGILKGYESSPATVKKPGQKPPTPSTTATKEADEAKKAKREEILRLYQQSVKELNVQAVFAGVDGGALQAQGSEDKPETQLLHKGDRVVSAWESKVPVAAWEEHVMDVLEAKSDDGNGKADETSPGDLWPTIFGAHTPQTTAPIDDVSSALDTGPRIQPFGPSVKNFTCACAMRIPPAKHLPRPAGRLGEPSEAVPRHIKSPALRKFGCKAAR</sequence>
<name>Q5B3P2_EMENI</name>
<protein>
    <recommendedName>
        <fullName evidence="7">Protein YAE1</fullName>
    </recommendedName>
    <alternativeName>
        <fullName evidence="6">Protein yae1</fullName>
    </alternativeName>
</protein>
<evidence type="ECO:0000256" key="1">
    <source>
        <dbReference type="ARBA" id="ARBA00003836"/>
    </source>
</evidence>
<evidence type="ECO:0000256" key="9">
    <source>
        <dbReference type="ARBA" id="ARBA00023242"/>
    </source>
</evidence>
<comment type="function">
    <text evidence="1">The complex LTO1:YAE1 may function as a target specific adapter that probably recruits apo-RPLI1 to the cytosolic iron-sulfur protein assembly (CIA) complex machinery. May be required for biogenesis of the large ribosomal subunit and initiation of translation.</text>
</comment>
<dbReference type="InterPro" id="IPR038881">
    <property type="entry name" value="Yae1-like"/>
</dbReference>
<evidence type="ECO:0000259" key="11">
    <source>
        <dbReference type="Pfam" id="PF09811"/>
    </source>
</evidence>
<comment type="similarity">
    <text evidence="4">Belongs to the YAE1 family.</text>
</comment>
<keyword evidence="8" id="KW-0963">Cytoplasm</keyword>
<dbReference type="InParanoid" id="Q5B3P2"/>
<dbReference type="KEGG" id="ani:ANIA_04838"/>
<dbReference type="PANTHER" id="PTHR18829">
    <property type="entry name" value="PROTEIN YAE1 HOMOLOG"/>
    <property type="match status" value="1"/>
</dbReference>
<feature type="region of interest" description="Disordered" evidence="10">
    <location>
        <begin position="94"/>
        <end position="120"/>
    </location>
</feature>
<dbReference type="GeneID" id="2872638"/>
<keyword evidence="13" id="KW-1185">Reference proteome</keyword>
<dbReference type="PANTHER" id="PTHR18829:SF0">
    <property type="entry name" value="PROTEIN YAE1 HOMOLOG"/>
    <property type="match status" value="1"/>
</dbReference>
<evidence type="ECO:0000256" key="10">
    <source>
        <dbReference type="SAM" id="MobiDB-lite"/>
    </source>
</evidence>
<dbReference type="RefSeq" id="XP_662442.1">
    <property type="nucleotide sequence ID" value="XM_657350.1"/>
</dbReference>
<dbReference type="EMBL" id="BN001303">
    <property type="protein sequence ID" value="CBF76662.1"/>
    <property type="molecule type" value="Genomic_DNA"/>
</dbReference>
<dbReference type="STRING" id="227321.Q5B3P2"/>
<gene>
    <name evidence="12" type="ORF">ANIA_04838</name>
</gene>
<dbReference type="Proteomes" id="UP000000560">
    <property type="component" value="Chromosome III"/>
</dbReference>
<dbReference type="InterPro" id="IPR019191">
    <property type="entry name" value="Essential_protein_Yae1_N"/>
</dbReference>